<gene>
    <name evidence="1" type="ORF">LCGC14_3151740</name>
</gene>
<comment type="caution">
    <text evidence="1">The sequence shown here is derived from an EMBL/GenBank/DDBJ whole genome shotgun (WGS) entry which is preliminary data.</text>
</comment>
<evidence type="ECO:0000313" key="1">
    <source>
        <dbReference type="EMBL" id="KKK47779.1"/>
    </source>
</evidence>
<name>A0A0F8Y0L4_9ZZZZ</name>
<dbReference type="AlphaFoldDB" id="A0A0F8Y0L4"/>
<dbReference type="EMBL" id="LAZR01069400">
    <property type="protein sequence ID" value="KKK47779.1"/>
    <property type="molecule type" value="Genomic_DNA"/>
</dbReference>
<accession>A0A0F8Y0L4</accession>
<reference evidence="1" key="1">
    <citation type="journal article" date="2015" name="Nature">
        <title>Complex archaea that bridge the gap between prokaryotes and eukaryotes.</title>
        <authorList>
            <person name="Spang A."/>
            <person name="Saw J.H."/>
            <person name="Jorgensen S.L."/>
            <person name="Zaremba-Niedzwiedzka K."/>
            <person name="Martijn J."/>
            <person name="Lind A.E."/>
            <person name="van Eijk R."/>
            <person name="Schleper C."/>
            <person name="Guy L."/>
            <person name="Ettema T.J."/>
        </authorList>
    </citation>
    <scope>NUCLEOTIDE SEQUENCE</scope>
</reference>
<protein>
    <submittedName>
        <fullName evidence="1">Uncharacterized protein</fullName>
    </submittedName>
</protein>
<sequence length="46" mass="5334">MSLTTERFLEKQEEEKVCEKCGEEIGILAVGDESYDYCKSCNWTTH</sequence>
<proteinExistence type="predicted"/>
<organism evidence="1">
    <name type="scientific">marine sediment metagenome</name>
    <dbReference type="NCBI Taxonomy" id="412755"/>
    <lineage>
        <taxon>unclassified sequences</taxon>
        <taxon>metagenomes</taxon>
        <taxon>ecological metagenomes</taxon>
    </lineage>
</organism>